<sequence>MLNRSLVKQTLKWVAVGSEAEIYLSTSDYQKNLKRFKTFTSLNAHFPMRHSTQQMKYNSTTSI</sequence>
<dbReference type="AlphaFoldDB" id="A0A1D2M7W7"/>
<keyword evidence="2" id="KW-1185">Reference proteome</keyword>
<dbReference type="Proteomes" id="UP000094527">
    <property type="component" value="Unassembled WGS sequence"/>
</dbReference>
<evidence type="ECO:0000313" key="1">
    <source>
        <dbReference type="EMBL" id="ODM89058.1"/>
    </source>
</evidence>
<proteinExistence type="predicted"/>
<name>A0A1D2M7W7_ORCCI</name>
<comment type="caution">
    <text evidence="1">The sequence shown here is derived from an EMBL/GenBank/DDBJ whole genome shotgun (WGS) entry which is preliminary data.</text>
</comment>
<dbReference type="EMBL" id="LJIJ01002942">
    <property type="protein sequence ID" value="ODM89058.1"/>
    <property type="molecule type" value="Genomic_DNA"/>
</dbReference>
<organism evidence="1 2">
    <name type="scientific">Orchesella cincta</name>
    <name type="common">Springtail</name>
    <name type="synonym">Podura cincta</name>
    <dbReference type="NCBI Taxonomy" id="48709"/>
    <lineage>
        <taxon>Eukaryota</taxon>
        <taxon>Metazoa</taxon>
        <taxon>Ecdysozoa</taxon>
        <taxon>Arthropoda</taxon>
        <taxon>Hexapoda</taxon>
        <taxon>Collembola</taxon>
        <taxon>Entomobryomorpha</taxon>
        <taxon>Entomobryoidea</taxon>
        <taxon>Orchesellidae</taxon>
        <taxon>Orchesellinae</taxon>
        <taxon>Orchesella</taxon>
    </lineage>
</organism>
<gene>
    <name evidence="1" type="ORF">Ocin01_17623</name>
</gene>
<protein>
    <submittedName>
        <fullName evidence="1">Uncharacterized protein</fullName>
    </submittedName>
</protein>
<accession>A0A1D2M7W7</accession>
<evidence type="ECO:0000313" key="2">
    <source>
        <dbReference type="Proteomes" id="UP000094527"/>
    </source>
</evidence>
<reference evidence="1 2" key="1">
    <citation type="journal article" date="2016" name="Genome Biol. Evol.">
        <title>Gene Family Evolution Reflects Adaptation to Soil Environmental Stressors in the Genome of the Collembolan Orchesella cincta.</title>
        <authorList>
            <person name="Faddeeva-Vakhrusheva A."/>
            <person name="Derks M.F."/>
            <person name="Anvar S.Y."/>
            <person name="Agamennone V."/>
            <person name="Suring W."/>
            <person name="Smit S."/>
            <person name="van Straalen N.M."/>
            <person name="Roelofs D."/>
        </authorList>
    </citation>
    <scope>NUCLEOTIDE SEQUENCE [LARGE SCALE GENOMIC DNA]</scope>
    <source>
        <tissue evidence="1">Mixed pool</tissue>
    </source>
</reference>